<feature type="domain" description="LysM" evidence="2">
    <location>
        <begin position="339"/>
        <end position="382"/>
    </location>
</feature>
<dbReference type="PANTHER" id="PTHR33734:SF22">
    <property type="entry name" value="MEMBRANE-BOUND LYTIC MUREIN TRANSGLYCOSYLASE D"/>
    <property type="match status" value="1"/>
</dbReference>
<dbReference type="Gene3D" id="3.10.350.10">
    <property type="entry name" value="LysM domain"/>
    <property type="match status" value="3"/>
</dbReference>
<dbReference type="SMART" id="SM00257">
    <property type="entry name" value="LysM"/>
    <property type="match status" value="3"/>
</dbReference>
<dbReference type="Pfam" id="PF01476">
    <property type="entry name" value="LysM"/>
    <property type="match status" value="3"/>
</dbReference>
<keyword evidence="4" id="KW-1185">Reference proteome</keyword>
<dbReference type="InterPro" id="IPR018392">
    <property type="entry name" value="LysM"/>
</dbReference>
<dbReference type="InterPro" id="IPR023346">
    <property type="entry name" value="Lysozyme-like_dom_sf"/>
</dbReference>
<dbReference type="InterPro" id="IPR036779">
    <property type="entry name" value="LysM_dom_sf"/>
</dbReference>
<organism evidence="3 4">
    <name type="scientific">Methylomonas albis</name>
    <dbReference type="NCBI Taxonomy" id="1854563"/>
    <lineage>
        <taxon>Bacteria</taxon>
        <taxon>Pseudomonadati</taxon>
        <taxon>Pseudomonadota</taxon>
        <taxon>Gammaproteobacteria</taxon>
        <taxon>Methylococcales</taxon>
        <taxon>Methylococcaceae</taxon>
        <taxon>Methylomonas</taxon>
    </lineage>
</organism>
<proteinExistence type="inferred from homology"/>
<dbReference type="InterPro" id="IPR008258">
    <property type="entry name" value="Transglycosylase_SLT_dom_1"/>
</dbReference>
<dbReference type="PROSITE" id="PS51257">
    <property type="entry name" value="PROKAR_LIPOPROTEIN"/>
    <property type="match status" value="1"/>
</dbReference>
<protein>
    <submittedName>
        <fullName evidence="3">LysM peptidoglycan-binding domain-containing protein</fullName>
    </submittedName>
</protein>
<evidence type="ECO:0000313" key="4">
    <source>
        <dbReference type="Proteomes" id="UP000652176"/>
    </source>
</evidence>
<gene>
    <name evidence="3" type="ORF">IE877_12420</name>
</gene>
<dbReference type="PANTHER" id="PTHR33734">
    <property type="entry name" value="LYSM DOMAIN-CONTAINING GPI-ANCHORED PROTEIN 2"/>
    <property type="match status" value="1"/>
</dbReference>
<dbReference type="Gene3D" id="1.10.530.10">
    <property type="match status" value="1"/>
</dbReference>
<comment type="caution">
    <text evidence="3">The sequence shown here is derived from an EMBL/GenBank/DDBJ whole genome shotgun (WGS) entry which is preliminary data.</text>
</comment>
<dbReference type="CDD" id="cd00118">
    <property type="entry name" value="LysM"/>
    <property type="match status" value="3"/>
</dbReference>
<comment type="similarity">
    <text evidence="1">Belongs to the transglycosylase Slt family.</text>
</comment>
<dbReference type="Proteomes" id="UP000652176">
    <property type="component" value="Unassembled WGS sequence"/>
</dbReference>
<dbReference type="PROSITE" id="PS51782">
    <property type="entry name" value="LYSM"/>
    <property type="match status" value="3"/>
</dbReference>
<dbReference type="CDD" id="cd16894">
    <property type="entry name" value="MltD-like"/>
    <property type="match status" value="1"/>
</dbReference>
<dbReference type="InterPro" id="IPR000189">
    <property type="entry name" value="Transglyc_AS"/>
</dbReference>
<evidence type="ECO:0000259" key="2">
    <source>
        <dbReference type="PROSITE" id="PS51782"/>
    </source>
</evidence>
<accession>A0ABR9D381</accession>
<feature type="domain" description="LysM" evidence="2">
    <location>
        <begin position="480"/>
        <end position="525"/>
    </location>
</feature>
<dbReference type="Pfam" id="PF01464">
    <property type="entry name" value="SLT"/>
    <property type="match status" value="1"/>
</dbReference>
<dbReference type="EMBL" id="JACXSS010000001">
    <property type="protein sequence ID" value="MBD9356679.1"/>
    <property type="molecule type" value="Genomic_DNA"/>
</dbReference>
<evidence type="ECO:0000256" key="1">
    <source>
        <dbReference type="ARBA" id="ARBA00007734"/>
    </source>
</evidence>
<evidence type="ECO:0000313" key="3">
    <source>
        <dbReference type="EMBL" id="MBD9356679.1"/>
    </source>
</evidence>
<reference evidence="3 4" key="1">
    <citation type="submission" date="2020-09" db="EMBL/GenBank/DDBJ databases">
        <title>Methylomonas albis sp. nov. and Methylomonas fluvii sp. nov.: Two cold-adapted methanotrophs from the River Elbe and an amended description of Methylovulum psychrotolerans strain Eb1.</title>
        <authorList>
            <person name="Bussmann I.K."/>
            <person name="Klings K.-W."/>
            <person name="Warnstedt J."/>
            <person name="Hoppert M."/>
            <person name="Saborowski A."/>
            <person name="Horn F."/>
            <person name="Liebner S."/>
        </authorList>
    </citation>
    <scope>NUCLEOTIDE SEQUENCE [LARGE SCALE GENOMIC DNA]</scope>
    <source>
        <strain evidence="3 4">EbA</strain>
    </source>
</reference>
<sequence>MPRSISKKSGRHLSYLLPILLVTGCSQQAQKDHLTQSSNSKFSVFTRNGNTGKTHNKQVEAKEHATIWDRMLSLYALPEIDNARIDREVNWYLRNPEYLARVQQRAEPYLYFILNEIEAKNIPGELALLPAVESAFRPDAMSPAQASGLWQFIPPTGRLYGLKQNSWYDARRDVVQSTQAATTFLKELSETFNKDWLLALASYNAGKGNIRNAVDRNVERGQPTDFWSLDLNNETSAYVPRLLAIAKIFANPEKYNVNLHQFANQPYFELVDVKSQLDLGKAAEMAQTPLDDFLKLNPGYNRWSTDPNGAQHLLIPIDKADSFKEKLAELPHQERIKWEHHTVGKKETLQSIANKHSTSVDEIINVNHLGDDTVAQGTILLIPVSFHSQKGEPAAAVASAISTSQQNTPTPAQSSKQQYTVKKGDTLWDVSQRFSVDKDDIVSWNKLSKKAALKPGQKLTIKKTSSSITVASTAPAIKQISYTVKTGDTLAQISKKFNVNVTELRKWNNVPKNKADIKPGSKLKVMIETGQPST</sequence>
<feature type="domain" description="LysM" evidence="2">
    <location>
        <begin position="417"/>
        <end position="461"/>
    </location>
</feature>
<dbReference type="PROSITE" id="PS00922">
    <property type="entry name" value="TRANSGLYCOSYLASE"/>
    <property type="match status" value="1"/>
</dbReference>
<dbReference type="SUPFAM" id="SSF53955">
    <property type="entry name" value="Lysozyme-like"/>
    <property type="match status" value="1"/>
</dbReference>
<dbReference type="SUPFAM" id="SSF54106">
    <property type="entry name" value="LysM domain"/>
    <property type="match status" value="3"/>
</dbReference>
<dbReference type="RefSeq" id="WP_192375010.1">
    <property type="nucleotide sequence ID" value="NZ_CAJHIV010000001.1"/>
</dbReference>
<name>A0ABR9D381_9GAMM</name>